<dbReference type="WBParaSite" id="TCONS_00007968.p1">
    <property type="protein sequence ID" value="TCONS_00007968.p1"/>
    <property type="gene ID" value="XLOC_005977"/>
</dbReference>
<protein>
    <submittedName>
        <fullName evidence="2 3">F-box domain-containing protein</fullName>
    </submittedName>
</protein>
<dbReference type="AlphaFoldDB" id="A0A0K0E441"/>
<name>A0A0K0E441_STRER</name>
<evidence type="ECO:0000313" key="3">
    <source>
        <dbReference type="WBParaSite" id="TCONS_00007968.p1"/>
    </source>
</evidence>
<evidence type="ECO:0000313" key="2">
    <source>
        <dbReference type="WBParaSite" id="SSTP_0000425900.1"/>
    </source>
</evidence>
<reference evidence="2" key="1">
    <citation type="submission" date="2015-08" db="UniProtKB">
        <authorList>
            <consortium name="WormBaseParasite"/>
        </authorList>
    </citation>
    <scope>IDENTIFICATION</scope>
</reference>
<dbReference type="WBParaSite" id="SSTP_0000425900.1">
    <property type="protein sequence ID" value="SSTP_0000425900.1"/>
    <property type="gene ID" value="SSTP_0000425900"/>
</dbReference>
<accession>A0A0K0E441</accession>
<sequence length="540" mass="63378">MTSSNTTIQSLSNNSVSLSEIVKSMQGNEVVYKFYKNHGIQKIFFKHLSRLTLQVSNINDVKNSEILCYGFGKNVYTMKKIVVILFYMAKECFENVYYIGIDVKDDTRMMSENDRIFLAKKYAYFIEILYEKCCNASKLWLTNRNHFSGNDNFLLYILERLKTDKVIEIKPIFLEDILSYSIKNDFGEFNLFLNMPNLKVFSVEIFTNELPSYYSDCITPMKKLINCLSKNKNITLDMYIEGTNKSINIASEILNYANEINFNINIKQSSGWIEYFQEINYTITDDFLKIINNLTTVSLFIHIIDDFKIIKSFMTSLQNLKSISLHIDKDIIERVYKQYNDMESYFLQIKECFNFKSTIKKLTEFRLHQLCLSNDVNFSENDKLDILNNTFLEGIFSILPNTITTLYLISINGNKLDIFKNFPVQFPSLTTISFLLCSKIPENAIYSIQSLRKVIIHGELKINISKMVEIVVFCYFDEDFCDGIDKKSINKPNKYFFNLMNATFNNSIRNINNGEIYYIAFLKDIFKWKDILYLADDYFY</sequence>
<evidence type="ECO:0000313" key="1">
    <source>
        <dbReference type="Proteomes" id="UP000035681"/>
    </source>
</evidence>
<proteinExistence type="predicted"/>
<organism evidence="2">
    <name type="scientific">Strongyloides stercoralis</name>
    <name type="common">Threadworm</name>
    <dbReference type="NCBI Taxonomy" id="6248"/>
    <lineage>
        <taxon>Eukaryota</taxon>
        <taxon>Metazoa</taxon>
        <taxon>Ecdysozoa</taxon>
        <taxon>Nematoda</taxon>
        <taxon>Chromadorea</taxon>
        <taxon>Rhabditida</taxon>
        <taxon>Tylenchina</taxon>
        <taxon>Panagrolaimomorpha</taxon>
        <taxon>Strongyloidoidea</taxon>
        <taxon>Strongyloididae</taxon>
        <taxon>Strongyloides</taxon>
    </lineage>
</organism>
<dbReference type="Proteomes" id="UP000035681">
    <property type="component" value="Unplaced"/>
</dbReference>
<keyword evidence="1" id="KW-1185">Reference proteome</keyword>